<proteinExistence type="predicted"/>
<evidence type="ECO:0000313" key="1">
    <source>
        <dbReference type="EMBL" id="KAJ1348347.1"/>
    </source>
</evidence>
<sequence>MDEQASTQDMMVAGDSGSINQLSEIVSSYRHQFDVKLQLAVNEAVKDDVFGPTAEPGQSTSGQRRWVWTEWGSESVVHPLQIRGPFFFM</sequence>
<evidence type="ECO:0000313" key="2">
    <source>
        <dbReference type="Proteomes" id="UP001196413"/>
    </source>
</evidence>
<gene>
    <name evidence="1" type="ORF">KIN20_003633</name>
</gene>
<dbReference type="AlphaFoldDB" id="A0AAD5LX42"/>
<dbReference type="EMBL" id="JAHQIW010000486">
    <property type="protein sequence ID" value="KAJ1348347.1"/>
    <property type="molecule type" value="Genomic_DNA"/>
</dbReference>
<dbReference type="Proteomes" id="UP001196413">
    <property type="component" value="Unassembled WGS sequence"/>
</dbReference>
<keyword evidence="2" id="KW-1185">Reference proteome</keyword>
<reference evidence="1" key="1">
    <citation type="submission" date="2021-06" db="EMBL/GenBank/DDBJ databases">
        <title>Parelaphostrongylus tenuis whole genome reference sequence.</title>
        <authorList>
            <person name="Garwood T.J."/>
            <person name="Larsen P.A."/>
            <person name="Fountain-Jones N.M."/>
            <person name="Garbe J.R."/>
            <person name="Macchietto M.G."/>
            <person name="Kania S.A."/>
            <person name="Gerhold R.W."/>
            <person name="Richards J.E."/>
            <person name="Wolf T.M."/>
        </authorList>
    </citation>
    <scope>NUCLEOTIDE SEQUENCE</scope>
    <source>
        <strain evidence="1">MNPRO001-30</strain>
        <tissue evidence="1">Meninges</tissue>
    </source>
</reference>
<comment type="caution">
    <text evidence="1">The sequence shown here is derived from an EMBL/GenBank/DDBJ whole genome shotgun (WGS) entry which is preliminary data.</text>
</comment>
<organism evidence="1 2">
    <name type="scientific">Parelaphostrongylus tenuis</name>
    <name type="common">Meningeal worm</name>
    <dbReference type="NCBI Taxonomy" id="148309"/>
    <lineage>
        <taxon>Eukaryota</taxon>
        <taxon>Metazoa</taxon>
        <taxon>Ecdysozoa</taxon>
        <taxon>Nematoda</taxon>
        <taxon>Chromadorea</taxon>
        <taxon>Rhabditida</taxon>
        <taxon>Rhabditina</taxon>
        <taxon>Rhabditomorpha</taxon>
        <taxon>Strongyloidea</taxon>
        <taxon>Metastrongylidae</taxon>
        <taxon>Parelaphostrongylus</taxon>
    </lineage>
</organism>
<protein>
    <submittedName>
        <fullName evidence="1">Uncharacterized protein</fullName>
    </submittedName>
</protein>
<name>A0AAD5LX42_PARTN</name>
<accession>A0AAD5LX42</accession>